<proteinExistence type="predicted"/>
<organism evidence="2 3">
    <name type="scientific">Salipiger marinus</name>
    <dbReference type="NCBI Taxonomy" id="555512"/>
    <lineage>
        <taxon>Bacteria</taxon>
        <taxon>Pseudomonadati</taxon>
        <taxon>Pseudomonadota</taxon>
        <taxon>Alphaproteobacteria</taxon>
        <taxon>Rhodobacterales</taxon>
        <taxon>Roseobacteraceae</taxon>
        <taxon>Salipiger</taxon>
    </lineage>
</organism>
<dbReference type="PROSITE" id="PS51708">
    <property type="entry name" value="CHAD"/>
    <property type="match status" value="1"/>
</dbReference>
<dbReference type="InterPro" id="IPR038186">
    <property type="entry name" value="CHAD_dom_sf"/>
</dbReference>
<protein>
    <submittedName>
        <fullName evidence="2">CHAD domain-containing protein</fullName>
    </submittedName>
</protein>
<evidence type="ECO:0000259" key="1">
    <source>
        <dbReference type="PROSITE" id="PS51708"/>
    </source>
</evidence>
<evidence type="ECO:0000313" key="2">
    <source>
        <dbReference type="EMBL" id="SDI14530.1"/>
    </source>
</evidence>
<dbReference type="AlphaFoldDB" id="A0A1G8I7F9"/>
<feature type="domain" description="CHAD" evidence="1">
    <location>
        <begin position="197"/>
        <end position="495"/>
    </location>
</feature>
<sequence length="504" mass="55521">MTGSERMTVFDGAELPERLDGLDLGKGRILLEPAAEEMEFDLLDTFDGQVAAKGALLVAAGDALVLLEPQGLLRQERAAPGFVSDLPQGPVTERLRRLVSPLRTLMRVAEGHLTRQAVRGVDDLDKTHLRGTLWVFAPICGGTVSLLEMAALRGYAPTLARLEAALAPVVEDIHDARGAAQALRGTGASAPVLMAPDETAFRAAGDIIRSQLAVARQQEPGVLADLDSEFLHDYRVALRRVRSVVSLFKGVYSAERTTELKARFGAVMAHTGRLRDLDVYLIERDKYLSLVPEAMRPGLGKLFDRLAAERQAELKVLTAWMDSDAYRAELHGLARLFEKPKRLAKGPEAERPALDYAKTLIWKRYRKVNKIARGIDDATPDTEVHELRIACKKLRYLIEFFTPLFDDPEVPRLVKALKRLQDNLGNFNDYSVQQAALGRVAEDLARDPGSDGVAIATSLGALVTVLHQRQMEERARITSSFAAFDGPDTQAGFRRIFKPEEGTA</sequence>
<accession>A0A1G8I7F9</accession>
<dbReference type="Proteomes" id="UP000199093">
    <property type="component" value="Unassembled WGS sequence"/>
</dbReference>
<dbReference type="Pfam" id="PF05235">
    <property type="entry name" value="CHAD"/>
    <property type="match status" value="1"/>
</dbReference>
<dbReference type="STRING" id="555512.SAMN04487993_1001253"/>
<evidence type="ECO:0000313" key="3">
    <source>
        <dbReference type="Proteomes" id="UP000199093"/>
    </source>
</evidence>
<dbReference type="SMART" id="SM00880">
    <property type="entry name" value="CHAD"/>
    <property type="match status" value="1"/>
</dbReference>
<reference evidence="2 3" key="1">
    <citation type="submission" date="2016-10" db="EMBL/GenBank/DDBJ databases">
        <authorList>
            <person name="de Groot N.N."/>
        </authorList>
    </citation>
    <scope>NUCLEOTIDE SEQUENCE [LARGE SCALE GENOMIC DNA]</scope>
    <source>
        <strain evidence="2 3">DSM 26424</strain>
    </source>
</reference>
<keyword evidence="3" id="KW-1185">Reference proteome</keyword>
<dbReference type="EMBL" id="FNEJ01000001">
    <property type="protein sequence ID" value="SDI14530.1"/>
    <property type="molecule type" value="Genomic_DNA"/>
</dbReference>
<name>A0A1G8I7F9_9RHOB</name>
<dbReference type="PANTHER" id="PTHR39339">
    <property type="entry name" value="SLR1444 PROTEIN"/>
    <property type="match status" value="1"/>
</dbReference>
<dbReference type="Gene3D" id="1.40.20.10">
    <property type="entry name" value="CHAD domain"/>
    <property type="match status" value="1"/>
</dbReference>
<dbReference type="InterPro" id="IPR007899">
    <property type="entry name" value="CHAD_dom"/>
</dbReference>
<gene>
    <name evidence="2" type="ORF">SAMN04487993_1001253</name>
</gene>
<dbReference type="PANTHER" id="PTHR39339:SF1">
    <property type="entry name" value="CHAD DOMAIN-CONTAINING PROTEIN"/>
    <property type="match status" value="1"/>
</dbReference>